<evidence type="ECO:0000256" key="16">
    <source>
        <dbReference type="SAM" id="MobiDB-lite"/>
    </source>
</evidence>
<dbReference type="PANTHER" id="PTHR10357:SF219">
    <property type="entry name" value="MALTOSE ALPHA-D-GLUCOSYLTRANSFERASE"/>
    <property type="match status" value="1"/>
</dbReference>
<dbReference type="Pfam" id="PF16657">
    <property type="entry name" value="Malt_amylase_C"/>
    <property type="match status" value="1"/>
</dbReference>
<dbReference type="SUPFAM" id="SSF51011">
    <property type="entry name" value="Glycosyl hydrolase domain"/>
    <property type="match status" value="1"/>
</dbReference>
<dbReference type="NCBIfam" id="TIGR02456">
    <property type="entry name" value="treS_nterm"/>
    <property type="match status" value="1"/>
</dbReference>
<dbReference type="GO" id="GO:0047471">
    <property type="term" value="F:maltose alpha-D-glucosyltransferase activity"/>
    <property type="evidence" value="ECO:0007669"/>
    <property type="project" value="UniProtKB-EC"/>
</dbReference>
<evidence type="ECO:0000313" key="18">
    <source>
        <dbReference type="EMBL" id="EAR23433.1"/>
    </source>
</evidence>
<dbReference type="InterPro" id="IPR032091">
    <property type="entry name" value="Malt_amylase-like_C"/>
</dbReference>
<evidence type="ECO:0000256" key="4">
    <source>
        <dbReference type="ARBA" id="ARBA00011962"/>
    </source>
</evidence>
<evidence type="ECO:0000256" key="15">
    <source>
        <dbReference type="ARBA" id="ARBA00049067"/>
    </source>
</evidence>
<accession>A4BM95</accession>
<comment type="catalytic activity">
    <reaction evidence="1">
        <text>D-maltose = alpha,alpha-trehalose</text>
        <dbReference type="Rhea" id="RHEA:15145"/>
        <dbReference type="ChEBI" id="CHEBI:16551"/>
        <dbReference type="ChEBI" id="CHEBI:17306"/>
        <dbReference type="EC" id="5.4.99.16"/>
    </reaction>
</comment>
<dbReference type="InterPro" id="IPR011009">
    <property type="entry name" value="Kinase-like_dom_sf"/>
</dbReference>
<organism evidence="18 19">
    <name type="scientific">Nitrococcus mobilis Nb-231</name>
    <dbReference type="NCBI Taxonomy" id="314278"/>
    <lineage>
        <taxon>Bacteria</taxon>
        <taxon>Pseudomonadati</taxon>
        <taxon>Pseudomonadota</taxon>
        <taxon>Gammaproteobacteria</taxon>
        <taxon>Chromatiales</taxon>
        <taxon>Ectothiorhodospiraceae</taxon>
        <taxon>Nitrococcus</taxon>
    </lineage>
</organism>
<keyword evidence="10" id="KW-0106">Calcium</keyword>
<dbReference type="Gene3D" id="3.90.1200.10">
    <property type="match status" value="1"/>
</dbReference>
<reference evidence="18 19" key="1">
    <citation type="submission" date="2006-02" db="EMBL/GenBank/DDBJ databases">
        <authorList>
            <person name="Waterbury J."/>
            <person name="Ferriera S."/>
            <person name="Johnson J."/>
            <person name="Kravitz S."/>
            <person name="Halpern A."/>
            <person name="Remington K."/>
            <person name="Beeson K."/>
            <person name="Tran B."/>
            <person name="Rogers Y.-H."/>
            <person name="Friedman R."/>
            <person name="Venter J.C."/>
        </authorList>
    </citation>
    <scope>NUCLEOTIDE SEQUENCE [LARGE SCALE GENOMIC DNA]</scope>
    <source>
        <strain evidence="18 19">Nb-231</strain>
    </source>
</reference>
<keyword evidence="12" id="KW-0413">Isomerase</keyword>
<evidence type="ECO:0000256" key="10">
    <source>
        <dbReference type="ARBA" id="ARBA00022837"/>
    </source>
</evidence>
<evidence type="ECO:0000256" key="7">
    <source>
        <dbReference type="ARBA" id="ARBA00022679"/>
    </source>
</evidence>
<comment type="catalytic activity">
    <reaction evidence="15">
        <text>D-maltose + ATP = alpha-maltose 1-phosphate + ADP + H(+)</text>
        <dbReference type="Rhea" id="RHEA:31915"/>
        <dbReference type="ChEBI" id="CHEBI:15378"/>
        <dbReference type="ChEBI" id="CHEBI:17306"/>
        <dbReference type="ChEBI" id="CHEBI:30616"/>
        <dbReference type="ChEBI" id="CHEBI:63576"/>
        <dbReference type="ChEBI" id="CHEBI:456216"/>
        <dbReference type="EC" id="2.7.1.175"/>
    </reaction>
</comment>
<name>A4BM95_9GAMM</name>
<keyword evidence="19" id="KW-1185">Reference proteome</keyword>
<evidence type="ECO:0000256" key="3">
    <source>
        <dbReference type="ARBA" id="ARBA00006219"/>
    </source>
</evidence>
<dbReference type="PANTHER" id="PTHR10357">
    <property type="entry name" value="ALPHA-AMYLASE FAMILY MEMBER"/>
    <property type="match status" value="1"/>
</dbReference>
<evidence type="ECO:0000256" key="14">
    <source>
        <dbReference type="ARBA" id="ARBA00031378"/>
    </source>
</evidence>
<keyword evidence="9" id="KW-0547">Nucleotide-binding</keyword>
<dbReference type="CDD" id="cd11334">
    <property type="entry name" value="AmyAc_TreS"/>
    <property type="match status" value="1"/>
</dbReference>
<dbReference type="GO" id="GO:0046872">
    <property type="term" value="F:metal ion binding"/>
    <property type="evidence" value="ECO:0007669"/>
    <property type="project" value="UniProtKB-KW"/>
</dbReference>
<dbReference type="InterPro" id="IPR012810">
    <property type="entry name" value="TreS/a-amylase_N"/>
</dbReference>
<evidence type="ECO:0000256" key="11">
    <source>
        <dbReference type="ARBA" id="ARBA00022840"/>
    </source>
</evidence>
<gene>
    <name evidence="18" type="ORF">NB231_16473</name>
</gene>
<evidence type="ECO:0000256" key="8">
    <source>
        <dbReference type="ARBA" id="ARBA00022723"/>
    </source>
</evidence>
<dbReference type="eggNOG" id="COG0366">
    <property type="taxonomic scope" value="Bacteria"/>
</dbReference>
<keyword evidence="7" id="KW-0808">Transferase</keyword>
<comment type="similarity">
    <text evidence="3">Belongs to the aminoglycoside phosphotransferase family.</text>
</comment>
<comment type="similarity">
    <text evidence="2">Belongs to the glycosyl hydrolase 13 family. TreS subfamily.</text>
</comment>
<dbReference type="SUPFAM" id="SSF51445">
    <property type="entry name" value="(Trans)glycosidases"/>
    <property type="match status" value="1"/>
</dbReference>
<evidence type="ECO:0000256" key="2">
    <source>
        <dbReference type="ARBA" id="ARBA00005496"/>
    </source>
</evidence>
<evidence type="ECO:0000256" key="5">
    <source>
        <dbReference type="ARBA" id="ARBA00012619"/>
    </source>
</evidence>
<dbReference type="NCBIfam" id="TIGR02457">
    <property type="entry name" value="TreS_Cterm"/>
    <property type="match status" value="1"/>
</dbReference>
<dbReference type="Gene3D" id="3.20.20.80">
    <property type="entry name" value="Glycosidases"/>
    <property type="match status" value="1"/>
</dbReference>
<dbReference type="InterPro" id="IPR017853">
    <property type="entry name" value="GH"/>
</dbReference>
<dbReference type="GO" id="GO:0005975">
    <property type="term" value="P:carbohydrate metabolic process"/>
    <property type="evidence" value="ECO:0007669"/>
    <property type="project" value="InterPro"/>
</dbReference>
<dbReference type="Proteomes" id="UP000003374">
    <property type="component" value="Unassembled WGS sequence"/>
</dbReference>
<dbReference type="Pfam" id="PF00128">
    <property type="entry name" value="Alpha-amylase"/>
    <property type="match status" value="2"/>
</dbReference>
<evidence type="ECO:0000313" key="19">
    <source>
        <dbReference type="Proteomes" id="UP000003374"/>
    </source>
</evidence>
<evidence type="ECO:0000256" key="9">
    <source>
        <dbReference type="ARBA" id="ARBA00022741"/>
    </source>
</evidence>
<dbReference type="SMART" id="SM00642">
    <property type="entry name" value="Aamy"/>
    <property type="match status" value="1"/>
</dbReference>
<dbReference type="GO" id="GO:0016740">
    <property type="term" value="F:transferase activity"/>
    <property type="evidence" value="ECO:0007669"/>
    <property type="project" value="UniProtKB-KW"/>
</dbReference>
<dbReference type="Gene3D" id="2.60.40.1180">
    <property type="entry name" value="Golgi alpha-mannosidase II"/>
    <property type="match status" value="1"/>
</dbReference>
<dbReference type="InterPro" id="IPR045857">
    <property type="entry name" value="O16G_dom_2"/>
</dbReference>
<dbReference type="GO" id="GO:0005524">
    <property type="term" value="F:ATP binding"/>
    <property type="evidence" value="ECO:0007669"/>
    <property type="project" value="UniProtKB-KW"/>
</dbReference>
<evidence type="ECO:0000259" key="17">
    <source>
        <dbReference type="SMART" id="SM00642"/>
    </source>
</evidence>
<feature type="region of interest" description="Disordered" evidence="16">
    <location>
        <begin position="1"/>
        <end position="22"/>
    </location>
</feature>
<dbReference type="EC" id="2.7.1.175" evidence="4"/>
<dbReference type="Pfam" id="PF18085">
    <property type="entry name" value="Mak_N_cap"/>
    <property type="match status" value="1"/>
</dbReference>
<dbReference type="AlphaFoldDB" id="A4BM95"/>
<dbReference type="HOGENOM" id="CLU_007635_1_1_6"/>
<dbReference type="EMBL" id="AAOF01000001">
    <property type="protein sequence ID" value="EAR23433.1"/>
    <property type="molecule type" value="Genomic_DNA"/>
</dbReference>
<protein>
    <recommendedName>
        <fullName evidence="6">Maltokinase</fullName>
        <ecNumber evidence="4">2.7.1.175</ecNumber>
        <ecNumber evidence="5">5.4.99.16</ecNumber>
    </recommendedName>
    <alternativeName>
        <fullName evidence="14">Maltose alpha-D-glucosyltransferase</fullName>
    </alternativeName>
    <alternativeName>
        <fullName evidence="13">Maltose-1-phosphate synthase</fullName>
    </alternativeName>
</protein>
<feature type="domain" description="Glycosyl hydrolase family 13 catalytic" evidence="17">
    <location>
        <begin position="39"/>
        <end position="438"/>
    </location>
</feature>
<dbReference type="EC" id="5.4.99.16" evidence="5"/>
<dbReference type="Gene3D" id="3.90.400.10">
    <property type="entry name" value="Oligo-1,6-glucosidase, Domain 2"/>
    <property type="match status" value="1"/>
</dbReference>
<dbReference type="SUPFAM" id="SSF56112">
    <property type="entry name" value="Protein kinase-like (PK-like)"/>
    <property type="match status" value="1"/>
</dbReference>
<keyword evidence="8" id="KW-0479">Metal-binding</keyword>
<sequence>MNPSQQDEQNGGGTGMSARKGNASLEDDPVWYKDAIIYHLHVKTFFDSNNDGVGDFQGLTTKLDYIQDLGANTIWLLPFYPSPMRDDGYDIADYHNIHSAYGSRRDFRNFVREAHRRGIRIITELVINHTSDQHPWFQAARRAPPNSPKRDFYLWSETDQRFPETRIIFTDTESSNWAWDPLAQAYYWHRFFSHQPDLNHNNPQVVRAVTRVMRFWLDMGVDGVRLDAIPYLCVREGSHNENLAETHAVVKQMRAVVDAHYRNRLFLAEANQWPEDVRDYFGAGDECHMAYHFPLMPRMYMAIAQEDRHPIVEIMDQTPSIPETCQWAIFLRNHDELTLEMVTDEERDYMYQAYASDPRMRVNVGIRRRLAPLMDNDNDKIKLMNSLLMSMPGSPIIYYGDEIGMGDNIFLGDRNAVRTPMQWSPDRNAGFSKADPQRLYLPPVMDPMYGYEAVNVEAQSRAPSSLLNWTKRLIAVRKAYQAFGRGRLEFIKPGNRKIIAYLRTYQDSVILCVANLARSAQPVELDLARFKGRVPVELMGRTAFPPIGELPYLLTLTGHGFYWFHLAAAGEAPSWHQASPPPNELPVLVMFEGWKSFFPAEVAASHQSIAERMRERFLTEALPAFLPVRRWFAAKGQRLERVGLVAHLPWSEGGRDYLLSWIQVDLAGQAAQTYFLPLATAWGGPLDEHLRELSPYALARVRHQSRVGILHDALRDGHFCQTVVRAMGRNQSHRANGMTLRFTSTAVYPELLAKLAPDAAIERPTSEGSNTAIILGTELFLKAYRRLESGVNPELEMGRFLTERSPFANVVPLLGALEHENHDGTVTTLALLQKYVPAQGDAWSYWVDYLQRFLEDALLRPSAEVELELEALHAANLTLLHTLGRRTGELHRALARHTGDPAFDPEPVHPSDLGDWRTTVRAQARATLQRLEHEVERLPEGVRTAAEQLIAARQRLLECIERSTPAAFTGLKTRLHGDYHLGQVLVVENDFIIIDFEGEPARPLAERRQKHSPLKDVAGMLRSFSYALHSALQHVTAERPADRERLVPFARDWERRATTAFLAGYAEGSQEAGIHPESIAAAWPLIALFTIEKALYELRYELDNRPAWVGIPVAGLRALLDQPEADFGG</sequence>
<comment type="caution">
    <text evidence="18">The sequence shown here is derived from an EMBL/GenBank/DDBJ whole genome shotgun (WGS) entry which is preliminary data.</text>
</comment>
<dbReference type="InterPro" id="IPR006047">
    <property type="entry name" value="GH13_cat_dom"/>
</dbReference>
<dbReference type="eggNOG" id="COG3281">
    <property type="taxonomic scope" value="Bacteria"/>
</dbReference>
<keyword evidence="11" id="KW-0067">ATP-binding</keyword>
<proteinExistence type="inferred from homology"/>
<dbReference type="FunFam" id="3.20.20.80:FF:000055">
    <property type="entry name" value="Trehalose synthase"/>
    <property type="match status" value="1"/>
</dbReference>
<evidence type="ECO:0000256" key="1">
    <source>
        <dbReference type="ARBA" id="ARBA00001595"/>
    </source>
</evidence>
<dbReference type="InterPro" id="IPR012811">
    <property type="entry name" value="TreS_maltokin_C_dom"/>
</dbReference>
<dbReference type="InterPro" id="IPR013780">
    <property type="entry name" value="Glyco_hydro_b"/>
</dbReference>
<dbReference type="STRING" id="314278.NB231_16473"/>
<evidence type="ECO:0000256" key="13">
    <source>
        <dbReference type="ARBA" id="ARBA00031251"/>
    </source>
</evidence>
<evidence type="ECO:0000256" key="12">
    <source>
        <dbReference type="ARBA" id="ARBA00023235"/>
    </source>
</evidence>
<evidence type="ECO:0000256" key="6">
    <source>
        <dbReference type="ARBA" id="ARBA00013882"/>
    </source>
</evidence>
<dbReference type="InterPro" id="IPR040999">
    <property type="entry name" value="Mak_N_cap"/>
</dbReference>